<evidence type="ECO:0000256" key="2">
    <source>
        <dbReference type="ARBA" id="ARBA00012438"/>
    </source>
</evidence>
<dbReference type="InterPro" id="IPR004358">
    <property type="entry name" value="Sig_transdc_His_kin-like_C"/>
</dbReference>
<dbReference type="InterPro" id="IPR011006">
    <property type="entry name" value="CheY-like_superfamily"/>
</dbReference>
<gene>
    <name evidence="9" type="ORF">GSY63_06515</name>
</gene>
<dbReference type="InterPro" id="IPR005467">
    <property type="entry name" value="His_kinase_dom"/>
</dbReference>
<dbReference type="InterPro" id="IPR036097">
    <property type="entry name" value="HisK_dim/P_sf"/>
</dbReference>
<dbReference type="InterPro" id="IPR000014">
    <property type="entry name" value="PAS"/>
</dbReference>
<feature type="modified residue" description="4-aspartylphosphate" evidence="5">
    <location>
        <position position="570"/>
    </location>
</feature>
<feature type="domain" description="PAS" evidence="8">
    <location>
        <begin position="137"/>
        <end position="208"/>
    </location>
</feature>
<dbReference type="PANTHER" id="PTHR45339">
    <property type="entry name" value="HYBRID SIGNAL TRANSDUCTION HISTIDINE KINASE J"/>
    <property type="match status" value="1"/>
</dbReference>
<reference evidence="9" key="2">
    <citation type="submission" date="2020-10" db="EMBL/GenBank/DDBJ databases">
        <title>Mucilaginibacter sp. nov., isolated from soil.</title>
        <authorList>
            <person name="Jeon C.O."/>
        </authorList>
    </citation>
    <scope>NUCLEOTIDE SEQUENCE</scope>
    <source>
        <strain evidence="9">R11</strain>
    </source>
</reference>
<dbReference type="AlphaFoldDB" id="A0A965ZFT5"/>
<dbReference type="SMART" id="SM00387">
    <property type="entry name" value="HATPase_c"/>
    <property type="match status" value="1"/>
</dbReference>
<dbReference type="InterPro" id="IPR003594">
    <property type="entry name" value="HATPase_dom"/>
</dbReference>
<dbReference type="SUPFAM" id="SSF55874">
    <property type="entry name" value="ATPase domain of HSP90 chaperone/DNA topoisomerase II/histidine kinase"/>
    <property type="match status" value="1"/>
</dbReference>
<dbReference type="InterPro" id="IPR035965">
    <property type="entry name" value="PAS-like_dom_sf"/>
</dbReference>
<dbReference type="SMART" id="SM00388">
    <property type="entry name" value="HisKA"/>
    <property type="match status" value="1"/>
</dbReference>
<feature type="domain" description="Response regulatory" evidence="7">
    <location>
        <begin position="5"/>
        <end position="122"/>
    </location>
</feature>
<dbReference type="SMART" id="SM00091">
    <property type="entry name" value="PAS"/>
    <property type="match status" value="1"/>
</dbReference>
<evidence type="ECO:0000256" key="1">
    <source>
        <dbReference type="ARBA" id="ARBA00000085"/>
    </source>
</evidence>
<evidence type="ECO:0000313" key="10">
    <source>
        <dbReference type="Proteomes" id="UP000638732"/>
    </source>
</evidence>
<feature type="domain" description="Histidine kinase" evidence="6">
    <location>
        <begin position="276"/>
        <end position="497"/>
    </location>
</feature>
<organism evidence="9 10">
    <name type="scientific">Mucilaginibacter agri</name>
    <dbReference type="NCBI Taxonomy" id="2695265"/>
    <lineage>
        <taxon>Bacteria</taxon>
        <taxon>Pseudomonadati</taxon>
        <taxon>Bacteroidota</taxon>
        <taxon>Sphingobacteriia</taxon>
        <taxon>Sphingobacteriales</taxon>
        <taxon>Sphingobacteriaceae</taxon>
        <taxon>Mucilaginibacter</taxon>
    </lineage>
</organism>
<feature type="domain" description="Response regulatory" evidence="7">
    <location>
        <begin position="521"/>
        <end position="639"/>
    </location>
</feature>
<dbReference type="InterPro" id="IPR013767">
    <property type="entry name" value="PAS_fold"/>
</dbReference>
<dbReference type="CDD" id="cd16922">
    <property type="entry name" value="HATPase_EvgS-ArcB-TorS-like"/>
    <property type="match status" value="1"/>
</dbReference>
<dbReference type="GO" id="GO:0006355">
    <property type="term" value="P:regulation of DNA-templated transcription"/>
    <property type="evidence" value="ECO:0007669"/>
    <property type="project" value="InterPro"/>
</dbReference>
<dbReference type="PRINTS" id="PR00344">
    <property type="entry name" value="BCTRLSENSOR"/>
</dbReference>
<evidence type="ECO:0000313" key="9">
    <source>
        <dbReference type="EMBL" id="NCD69002.1"/>
    </source>
</evidence>
<evidence type="ECO:0000259" key="6">
    <source>
        <dbReference type="PROSITE" id="PS50109"/>
    </source>
</evidence>
<dbReference type="CDD" id="cd00130">
    <property type="entry name" value="PAS"/>
    <property type="match status" value="1"/>
</dbReference>
<evidence type="ECO:0000259" key="7">
    <source>
        <dbReference type="PROSITE" id="PS50110"/>
    </source>
</evidence>
<dbReference type="CDD" id="cd00082">
    <property type="entry name" value="HisKA"/>
    <property type="match status" value="1"/>
</dbReference>
<accession>A0A965ZFT5</accession>
<dbReference type="InterPro" id="IPR001789">
    <property type="entry name" value="Sig_transdc_resp-reg_receiver"/>
</dbReference>
<dbReference type="Pfam" id="PF02518">
    <property type="entry name" value="HATPase_c"/>
    <property type="match status" value="1"/>
</dbReference>
<dbReference type="SUPFAM" id="SSF47384">
    <property type="entry name" value="Homodimeric domain of signal transducing histidine kinase"/>
    <property type="match status" value="1"/>
</dbReference>
<keyword evidence="10" id="KW-1185">Reference proteome</keyword>
<dbReference type="InterPro" id="IPR003661">
    <property type="entry name" value="HisK_dim/P_dom"/>
</dbReference>
<protein>
    <recommendedName>
        <fullName evidence="2">histidine kinase</fullName>
        <ecNumber evidence="2">2.7.13.3</ecNumber>
    </recommendedName>
</protein>
<dbReference type="Gene3D" id="1.10.287.130">
    <property type="match status" value="1"/>
</dbReference>
<dbReference type="SUPFAM" id="SSF52172">
    <property type="entry name" value="CheY-like"/>
    <property type="match status" value="2"/>
</dbReference>
<keyword evidence="3 5" id="KW-0597">Phosphoprotein</keyword>
<name>A0A965ZFT5_9SPHI</name>
<dbReference type="FunFam" id="3.30.565.10:FF:000010">
    <property type="entry name" value="Sensor histidine kinase RcsC"/>
    <property type="match status" value="1"/>
</dbReference>
<dbReference type="SUPFAM" id="SSF55785">
    <property type="entry name" value="PYP-like sensor domain (PAS domain)"/>
    <property type="match status" value="1"/>
</dbReference>
<dbReference type="Gene3D" id="3.40.50.2300">
    <property type="match status" value="2"/>
</dbReference>
<dbReference type="GO" id="GO:0000155">
    <property type="term" value="F:phosphorelay sensor kinase activity"/>
    <property type="evidence" value="ECO:0007669"/>
    <property type="project" value="InterPro"/>
</dbReference>
<comment type="caution">
    <text evidence="9">The sequence shown here is derived from an EMBL/GenBank/DDBJ whole genome shotgun (WGS) entry which is preliminary data.</text>
</comment>
<evidence type="ECO:0000256" key="5">
    <source>
        <dbReference type="PROSITE-ProRule" id="PRU00169"/>
    </source>
</evidence>
<dbReference type="PANTHER" id="PTHR45339:SF1">
    <property type="entry name" value="HYBRID SIGNAL TRANSDUCTION HISTIDINE KINASE J"/>
    <property type="match status" value="1"/>
</dbReference>
<evidence type="ECO:0000259" key="8">
    <source>
        <dbReference type="PROSITE" id="PS50112"/>
    </source>
</evidence>
<dbReference type="Pfam" id="PF00989">
    <property type="entry name" value="PAS"/>
    <property type="match status" value="1"/>
</dbReference>
<dbReference type="SMART" id="SM00448">
    <property type="entry name" value="REC"/>
    <property type="match status" value="2"/>
</dbReference>
<keyword evidence="4" id="KW-0902">Two-component regulatory system</keyword>
<feature type="modified residue" description="4-aspartylphosphate" evidence="5">
    <location>
        <position position="54"/>
    </location>
</feature>
<proteinExistence type="predicted"/>
<dbReference type="Gene3D" id="3.30.450.20">
    <property type="entry name" value="PAS domain"/>
    <property type="match status" value="1"/>
</dbReference>
<dbReference type="Gene3D" id="3.30.565.10">
    <property type="entry name" value="Histidine kinase-like ATPase, C-terminal domain"/>
    <property type="match status" value="1"/>
</dbReference>
<reference evidence="9" key="1">
    <citation type="submission" date="2020-01" db="EMBL/GenBank/DDBJ databases">
        <authorList>
            <person name="Seo Y.L."/>
        </authorList>
    </citation>
    <scope>NUCLEOTIDE SEQUENCE</scope>
    <source>
        <strain evidence="9">R11</strain>
    </source>
</reference>
<sequence length="645" mass="72237">MSLINILIVDDREENIVALEALLQRDDIQLFTTTSPNEALKLAWDNQISIALVDVQMPEMDGFELVEMLKSNPRTRDILVLFVTAISKETKYAVKGLGAGAVDYLFKPLDPYITSAKVDSFIQLARSQADLKRKNEELQNYAIVVKNSADIICTVNAETLKIQSINPAVEKITGHVPASLVGQNITSLVSEAESASFREHLVNVIADRTAYGAFECKFETTEKALVWVECRVSYRNQTLFINISDITNQKNYQSELIKSKEAAEYGRKVKENFLANMSHELRTPVNGIIGLSDMLRKTEMNDQQMGMISLLETTSQSLLGVINDVLDISKIEAGKFSIVRAPHDVHGIIKSVYDLLKYKADEKNIEFVLDIASDVPHYIMVDSLRLNQILMNLLSNAIKFTESGFVKLSVKVIQTHLDKYKIQFSVEDSGIGISQDRIDRIFDSFEQAEDDTAAKYGGTGLGLAIVKKLIELKGGELDVSSVPQKGSVFSFTNWYSLVAKPSEVKQNKTSIKDLQPFNNVKVLVAEDNLVNQFMLSKILKDWKIEIELVDSGQKAIDKLIVGDFDLILMDTHMPEMDGYTATKYIRSKLEEPKRSIPIISLSAASFDHEQEAALASGMNDVLAKPFQPYQLHEKMRKFLKVAEEA</sequence>
<dbReference type="Pfam" id="PF00512">
    <property type="entry name" value="HisKA"/>
    <property type="match status" value="1"/>
</dbReference>
<dbReference type="EC" id="2.7.13.3" evidence="2"/>
<dbReference type="RefSeq" id="WP_166584984.1">
    <property type="nucleotide sequence ID" value="NZ_WWEO01000040.1"/>
</dbReference>
<comment type="catalytic activity">
    <reaction evidence="1">
        <text>ATP + protein L-histidine = ADP + protein N-phospho-L-histidine.</text>
        <dbReference type="EC" id="2.7.13.3"/>
    </reaction>
</comment>
<dbReference type="Proteomes" id="UP000638732">
    <property type="component" value="Unassembled WGS sequence"/>
</dbReference>
<dbReference type="EMBL" id="WWEO01000040">
    <property type="protein sequence ID" value="NCD69002.1"/>
    <property type="molecule type" value="Genomic_DNA"/>
</dbReference>
<dbReference type="PROSITE" id="PS50109">
    <property type="entry name" value="HIS_KIN"/>
    <property type="match status" value="1"/>
</dbReference>
<dbReference type="Pfam" id="PF00072">
    <property type="entry name" value="Response_reg"/>
    <property type="match status" value="2"/>
</dbReference>
<dbReference type="InterPro" id="IPR036890">
    <property type="entry name" value="HATPase_C_sf"/>
</dbReference>
<evidence type="ECO:0000256" key="4">
    <source>
        <dbReference type="ARBA" id="ARBA00023012"/>
    </source>
</evidence>
<dbReference type="PROSITE" id="PS50112">
    <property type="entry name" value="PAS"/>
    <property type="match status" value="1"/>
</dbReference>
<dbReference type="PROSITE" id="PS50110">
    <property type="entry name" value="RESPONSE_REGULATORY"/>
    <property type="match status" value="2"/>
</dbReference>
<dbReference type="NCBIfam" id="TIGR00229">
    <property type="entry name" value="sensory_box"/>
    <property type="match status" value="1"/>
</dbReference>
<dbReference type="CDD" id="cd17546">
    <property type="entry name" value="REC_hyHK_CKI1_RcsC-like"/>
    <property type="match status" value="1"/>
</dbReference>
<evidence type="ECO:0000256" key="3">
    <source>
        <dbReference type="ARBA" id="ARBA00022553"/>
    </source>
</evidence>